<feature type="region of interest" description="Disordered" evidence="3">
    <location>
        <begin position="1"/>
        <end position="43"/>
    </location>
</feature>
<dbReference type="NCBIfam" id="NF040713">
    <property type="entry name" value="ZapE"/>
    <property type="match status" value="1"/>
</dbReference>
<accession>A0A6M8HL78</accession>
<evidence type="ECO:0000256" key="3">
    <source>
        <dbReference type="SAM" id="MobiDB-lite"/>
    </source>
</evidence>
<dbReference type="GO" id="GO:0005737">
    <property type="term" value="C:cytoplasm"/>
    <property type="evidence" value="ECO:0007669"/>
    <property type="project" value="TreeGrafter"/>
</dbReference>
<dbReference type="InterPro" id="IPR005654">
    <property type="entry name" value="ATPase_AFG1-like"/>
</dbReference>
<dbReference type="EMBL" id="CP053708">
    <property type="protein sequence ID" value="QKE89096.1"/>
    <property type="molecule type" value="Genomic_DNA"/>
</dbReference>
<proteinExistence type="predicted"/>
<dbReference type="InterPro" id="IPR027417">
    <property type="entry name" value="P-loop_NTPase"/>
</dbReference>
<evidence type="ECO:0000313" key="5">
    <source>
        <dbReference type="Proteomes" id="UP000500767"/>
    </source>
</evidence>
<keyword evidence="2" id="KW-0067">ATP-binding</keyword>
<feature type="compositionally biased region" description="Polar residues" evidence="3">
    <location>
        <begin position="1"/>
        <end position="11"/>
    </location>
</feature>
<evidence type="ECO:0000313" key="4">
    <source>
        <dbReference type="EMBL" id="QKE89096.1"/>
    </source>
</evidence>
<evidence type="ECO:0000256" key="2">
    <source>
        <dbReference type="ARBA" id="ARBA00022840"/>
    </source>
</evidence>
<dbReference type="GO" id="GO:0051301">
    <property type="term" value="P:cell division"/>
    <property type="evidence" value="ECO:0007669"/>
    <property type="project" value="UniProtKB-KW"/>
</dbReference>
<dbReference type="Gene3D" id="3.40.50.300">
    <property type="entry name" value="P-loop containing nucleotide triphosphate hydrolases"/>
    <property type="match status" value="1"/>
</dbReference>
<name>A0A6M8HL78_9PROT</name>
<dbReference type="GO" id="GO:0016887">
    <property type="term" value="F:ATP hydrolysis activity"/>
    <property type="evidence" value="ECO:0007669"/>
    <property type="project" value="InterPro"/>
</dbReference>
<keyword evidence="4" id="KW-0132">Cell division</keyword>
<dbReference type="SUPFAM" id="SSF52540">
    <property type="entry name" value="P-loop containing nucleoside triphosphate hydrolases"/>
    <property type="match status" value="1"/>
</dbReference>
<dbReference type="AlphaFoldDB" id="A0A6M8HL78"/>
<keyword evidence="1" id="KW-0547">Nucleotide-binding</keyword>
<organism evidence="4 5">
    <name type="scientific">Lichenicola cladoniae</name>
    <dbReference type="NCBI Taxonomy" id="1484109"/>
    <lineage>
        <taxon>Bacteria</taxon>
        <taxon>Pseudomonadati</taxon>
        <taxon>Pseudomonadota</taxon>
        <taxon>Alphaproteobacteria</taxon>
        <taxon>Acetobacterales</taxon>
        <taxon>Acetobacteraceae</taxon>
        <taxon>Lichenicola</taxon>
    </lineage>
</organism>
<protein>
    <submittedName>
        <fullName evidence="4">Cell division protein ZapE</fullName>
    </submittedName>
</protein>
<sequence length="414" mass="45463">MSLPQTTQPSNDPAPITRPAIASSGPLKLRDPGTPDGQSLPNRSIGPLALYRLYVTQGRLDEDPEQLRAAARLDQLWQALIDRANGPGPSRSMLGRLLGRFPRSTAPRGVYLVGQVGRGKSMLMDLFFEQAPGTSKRRVHFHRFMQEAHARVHALKQAQPDLADPIPVLADAIASETMLLCFDEFQVNDIADAMILGRLFDALFLRGVVVVTTSNTSPGQLFQNRPGADAFKPFITRLDQELDTVLLDSPRDYRRGGIRGVATWHAPADQRAEQALDAAFERLSNGKATHAETVEVMGRHVPVPIAADGIARFDFEALCAQALGAGDYLALARRYPTMIIDGIPRLGPENFDVARRFIVLVDALYEAKVKLVASAADQPDRIYEHGEGATAFERTASRLEEMQTEAYLALPHLD</sequence>
<gene>
    <name evidence="4" type="ORF">HN018_02650</name>
</gene>
<dbReference type="KEGG" id="lck:HN018_02650"/>
<dbReference type="Pfam" id="PF03969">
    <property type="entry name" value="AFG1_ATPase"/>
    <property type="match status" value="1"/>
</dbReference>
<dbReference type="PANTHER" id="PTHR12169:SF6">
    <property type="entry name" value="AFG1-LIKE ATPASE"/>
    <property type="match status" value="1"/>
</dbReference>
<reference evidence="4 5" key="1">
    <citation type="journal article" date="2014" name="World J. Microbiol. Biotechnol.">
        <title>Biodiversity and physiological characteristics of Antarctic and Arctic lichens-associated bacteria.</title>
        <authorList>
            <person name="Lee Y.M."/>
            <person name="Kim E.H."/>
            <person name="Lee H.K."/>
            <person name="Hong S.G."/>
        </authorList>
    </citation>
    <scope>NUCLEOTIDE SEQUENCE [LARGE SCALE GENOMIC DNA]</scope>
    <source>
        <strain evidence="4 5">PAMC 26569</strain>
    </source>
</reference>
<evidence type="ECO:0000256" key="1">
    <source>
        <dbReference type="ARBA" id="ARBA00022741"/>
    </source>
</evidence>
<dbReference type="GO" id="GO:0005524">
    <property type="term" value="F:ATP binding"/>
    <property type="evidence" value="ECO:0007669"/>
    <property type="project" value="UniProtKB-KW"/>
</dbReference>
<keyword evidence="4" id="KW-0131">Cell cycle</keyword>
<keyword evidence="5" id="KW-1185">Reference proteome</keyword>
<dbReference type="Proteomes" id="UP000500767">
    <property type="component" value="Chromosome"/>
</dbReference>
<dbReference type="PANTHER" id="PTHR12169">
    <property type="entry name" value="ATPASE N2B"/>
    <property type="match status" value="1"/>
</dbReference>